<keyword evidence="3" id="KW-1185">Reference proteome</keyword>
<reference evidence="2 3" key="1">
    <citation type="submission" date="2019-07" db="EMBL/GenBank/DDBJ databases">
        <title>Whole genome shotgun sequence of Agrococcus baldri NBRC 103055.</title>
        <authorList>
            <person name="Hosoyama A."/>
            <person name="Uohara A."/>
            <person name="Ohji S."/>
            <person name="Ichikawa N."/>
        </authorList>
    </citation>
    <scope>NUCLEOTIDE SEQUENCE [LARGE SCALE GENOMIC DNA]</scope>
    <source>
        <strain evidence="2 3">NBRC 103055</strain>
    </source>
</reference>
<dbReference type="Proteomes" id="UP000321749">
    <property type="component" value="Unassembled WGS sequence"/>
</dbReference>
<protein>
    <submittedName>
        <fullName evidence="2">Glycosyl transferase</fullName>
    </submittedName>
</protein>
<dbReference type="EMBL" id="BJUU01000013">
    <property type="protein sequence ID" value="GEK80751.1"/>
    <property type="molecule type" value="Genomic_DNA"/>
</dbReference>
<organism evidence="2 3">
    <name type="scientific">Agrococcus baldri</name>
    <dbReference type="NCBI Taxonomy" id="153730"/>
    <lineage>
        <taxon>Bacteria</taxon>
        <taxon>Bacillati</taxon>
        <taxon>Actinomycetota</taxon>
        <taxon>Actinomycetes</taxon>
        <taxon>Micrococcales</taxon>
        <taxon>Microbacteriaceae</taxon>
        <taxon>Agrococcus</taxon>
    </lineage>
</organism>
<dbReference type="AlphaFoldDB" id="A0AA87RDG1"/>
<evidence type="ECO:0000259" key="1">
    <source>
        <dbReference type="Pfam" id="PF00535"/>
    </source>
</evidence>
<dbReference type="PANTHER" id="PTHR22916">
    <property type="entry name" value="GLYCOSYLTRANSFERASE"/>
    <property type="match status" value="1"/>
</dbReference>
<comment type="caution">
    <text evidence="2">The sequence shown here is derived from an EMBL/GenBank/DDBJ whole genome shotgun (WGS) entry which is preliminary data.</text>
</comment>
<keyword evidence="2" id="KW-0808">Transferase</keyword>
<dbReference type="PANTHER" id="PTHR22916:SF3">
    <property type="entry name" value="UDP-GLCNAC:BETAGAL BETA-1,3-N-ACETYLGLUCOSAMINYLTRANSFERASE-LIKE PROTEIN 1"/>
    <property type="match status" value="1"/>
</dbReference>
<proteinExistence type="predicted"/>
<dbReference type="SUPFAM" id="SSF53448">
    <property type="entry name" value="Nucleotide-diphospho-sugar transferases"/>
    <property type="match status" value="1"/>
</dbReference>
<dbReference type="Pfam" id="PF00535">
    <property type="entry name" value="Glycos_transf_2"/>
    <property type="match status" value="1"/>
</dbReference>
<evidence type="ECO:0000313" key="3">
    <source>
        <dbReference type="Proteomes" id="UP000321749"/>
    </source>
</evidence>
<evidence type="ECO:0000313" key="2">
    <source>
        <dbReference type="EMBL" id="GEK80751.1"/>
    </source>
</evidence>
<dbReference type="Gene3D" id="3.90.550.10">
    <property type="entry name" value="Spore Coat Polysaccharide Biosynthesis Protein SpsA, Chain A"/>
    <property type="match status" value="1"/>
</dbReference>
<dbReference type="GO" id="GO:0016758">
    <property type="term" value="F:hexosyltransferase activity"/>
    <property type="evidence" value="ECO:0007669"/>
    <property type="project" value="UniProtKB-ARBA"/>
</dbReference>
<dbReference type="InterPro" id="IPR029044">
    <property type="entry name" value="Nucleotide-diphossugar_trans"/>
</dbReference>
<name>A0AA87RDG1_9MICO</name>
<dbReference type="InterPro" id="IPR001173">
    <property type="entry name" value="Glyco_trans_2-like"/>
</dbReference>
<gene>
    <name evidence="2" type="ORF">ABA31_21020</name>
</gene>
<sequence>MRRYAWQSDRAPRADATEGIHMTDEHAESAPALPLVVVLMATHNGAEFVEEQTRTILGQQGVEVRLVVSDDASTDATLEILRGFGDERIVILPPGRFGTPQANFLRLVRDADVSGAAAVALADQDDRWHLDRYQRQLALMAEHELDAISSSVTAYWVRPDGSERSEYLEKSQPQTELDYLLESAGPGCTFVLTPQLFAAVREVIEAHPLVDETVPHDWIVYAIARATDHRWRIDPTPTIDYRQHDSNATGANTGLRPALRRARRLASGDYRKQCASIATLAASLATGETKSRLERIAPLFQRSDFASRAALRRLVPELRREPAERRWLDLVLRLGLW</sequence>
<feature type="domain" description="Glycosyltransferase 2-like" evidence="1">
    <location>
        <begin position="38"/>
        <end position="165"/>
    </location>
</feature>
<accession>A0AA87RDG1</accession>